<evidence type="ECO:0000313" key="1">
    <source>
        <dbReference type="EMBL" id="JAH00877.1"/>
    </source>
</evidence>
<reference evidence="1" key="2">
    <citation type="journal article" date="2015" name="Fish Shellfish Immunol.">
        <title>Early steps in the European eel (Anguilla anguilla)-Vibrio vulnificus interaction in the gills: Role of the RtxA13 toxin.</title>
        <authorList>
            <person name="Callol A."/>
            <person name="Pajuelo D."/>
            <person name="Ebbesson L."/>
            <person name="Teles M."/>
            <person name="MacKenzie S."/>
            <person name="Amaro C."/>
        </authorList>
    </citation>
    <scope>NUCLEOTIDE SEQUENCE</scope>
</reference>
<reference evidence="1" key="1">
    <citation type="submission" date="2014-11" db="EMBL/GenBank/DDBJ databases">
        <authorList>
            <person name="Amaro Gonzalez C."/>
        </authorList>
    </citation>
    <scope>NUCLEOTIDE SEQUENCE</scope>
</reference>
<accession>A0A0E9P9C4</accession>
<protein>
    <submittedName>
        <fullName evidence="1">Uncharacterized protein</fullName>
    </submittedName>
</protein>
<dbReference type="AlphaFoldDB" id="A0A0E9P9C4"/>
<name>A0A0E9P9C4_ANGAN</name>
<sequence>MTTWMSSTISHIRRTCIRPSSTPLR</sequence>
<proteinExistence type="predicted"/>
<organism evidence="1">
    <name type="scientific">Anguilla anguilla</name>
    <name type="common">European freshwater eel</name>
    <name type="synonym">Muraena anguilla</name>
    <dbReference type="NCBI Taxonomy" id="7936"/>
    <lineage>
        <taxon>Eukaryota</taxon>
        <taxon>Metazoa</taxon>
        <taxon>Chordata</taxon>
        <taxon>Craniata</taxon>
        <taxon>Vertebrata</taxon>
        <taxon>Euteleostomi</taxon>
        <taxon>Actinopterygii</taxon>
        <taxon>Neopterygii</taxon>
        <taxon>Teleostei</taxon>
        <taxon>Anguilliformes</taxon>
        <taxon>Anguillidae</taxon>
        <taxon>Anguilla</taxon>
    </lineage>
</organism>
<dbReference type="EMBL" id="GBXM01107700">
    <property type="protein sequence ID" value="JAH00877.1"/>
    <property type="molecule type" value="Transcribed_RNA"/>
</dbReference>